<feature type="binding site" evidence="9">
    <location>
        <position position="263"/>
    </location>
    <ligand>
        <name>substrate</name>
    </ligand>
</feature>
<dbReference type="Proteomes" id="UP000199626">
    <property type="component" value="Unassembled WGS sequence"/>
</dbReference>
<feature type="domain" description="Fructose-1-6-bisphosphatase class 1 C-terminal" evidence="12">
    <location>
        <begin position="187"/>
        <end position="319"/>
    </location>
</feature>
<gene>
    <name evidence="9" type="primary">fbp</name>
    <name evidence="13" type="ORF">SAMN02927930_01675</name>
</gene>
<dbReference type="PANTHER" id="PTHR11556:SF35">
    <property type="entry name" value="SEDOHEPTULOSE-1,7-BISPHOSPHATASE, CHLOROPLASTIC"/>
    <property type="match status" value="1"/>
</dbReference>
<dbReference type="GO" id="GO:0006002">
    <property type="term" value="P:fructose 6-phosphate metabolic process"/>
    <property type="evidence" value="ECO:0007669"/>
    <property type="project" value="TreeGrafter"/>
</dbReference>
<dbReference type="GO" id="GO:0006094">
    <property type="term" value="P:gluconeogenesis"/>
    <property type="evidence" value="ECO:0007669"/>
    <property type="project" value="UniProtKB-UniRule"/>
</dbReference>
<keyword evidence="14" id="KW-1185">Reference proteome</keyword>
<evidence type="ECO:0000256" key="9">
    <source>
        <dbReference type="HAMAP-Rule" id="MF_01855"/>
    </source>
</evidence>
<feature type="binding site" evidence="9">
    <location>
        <begin position="106"/>
        <end position="109"/>
    </location>
    <ligand>
        <name>substrate</name>
    </ligand>
</feature>
<dbReference type="Gene3D" id="3.40.190.80">
    <property type="match status" value="1"/>
</dbReference>
<dbReference type="GO" id="GO:0000287">
    <property type="term" value="F:magnesium ion binding"/>
    <property type="evidence" value="ECO:0007669"/>
    <property type="project" value="UniProtKB-UniRule"/>
</dbReference>
<keyword evidence="3 9" id="KW-0963">Cytoplasm</keyword>
<keyword evidence="6 9" id="KW-0460">Magnesium</keyword>
<sequence>MQRLTPTLRNDQVDEALISVINSLQTCAKEISFRVGQGELAGVLGSTLSENIQGETQKKLDILSNQLIKEILLECQHVAAVASEEEEGIVLGHPEGEYLVAFDPLDGSSNIDINSMVGTIFSILPVPQDGPRDASMFLQPGRNQIAAGYILYGPSTMMVFTTGKGVRVLTLDQTVGEFLVTNLNLTIEPETTEFAINMSNFRHWQEGMQNYIDDLLAGTSGPRAKNFNMRWVAAMVADVHRILCRGGLFAYPWDARSMDKPYKLRLLYEGNPMAWLVEQAGGAAHSGEERILDIVPTDIHQRVGVILGARNEVATCLRYLRYEEGSQLDSKPV</sequence>
<dbReference type="PRINTS" id="PR00115">
    <property type="entry name" value="F16BPHPHTASE"/>
</dbReference>
<evidence type="ECO:0000313" key="13">
    <source>
        <dbReference type="EMBL" id="SDB43895.1"/>
    </source>
</evidence>
<dbReference type="AlphaFoldDB" id="A0A1G6DGB8"/>
<evidence type="ECO:0000259" key="11">
    <source>
        <dbReference type="Pfam" id="PF00316"/>
    </source>
</evidence>
<dbReference type="HAMAP" id="MF_01855">
    <property type="entry name" value="FBPase_class1"/>
    <property type="match status" value="1"/>
</dbReference>
<dbReference type="InterPro" id="IPR028343">
    <property type="entry name" value="FBPtase"/>
</dbReference>
<name>A0A1G6DGB8_9GAMM</name>
<evidence type="ECO:0000256" key="10">
    <source>
        <dbReference type="RuleBase" id="RU000508"/>
    </source>
</evidence>
<dbReference type="CDD" id="cd00354">
    <property type="entry name" value="FBPase"/>
    <property type="match status" value="1"/>
</dbReference>
<dbReference type="GO" id="GO:0005829">
    <property type="term" value="C:cytosol"/>
    <property type="evidence" value="ECO:0007669"/>
    <property type="project" value="TreeGrafter"/>
</dbReference>
<protein>
    <recommendedName>
        <fullName evidence="9">Fructose-1,6-bisphosphatase class 1</fullName>
        <shortName evidence="9">FBPase class 1</shortName>
        <ecNumber evidence="9">3.1.3.11</ecNumber>
    </recommendedName>
    <alternativeName>
        <fullName evidence="9">D-fructose-1,6-bisphosphate 1-phosphohydrolase class 1</fullName>
    </alternativeName>
</protein>
<evidence type="ECO:0000256" key="1">
    <source>
        <dbReference type="ARBA" id="ARBA00001273"/>
    </source>
</evidence>
<comment type="subcellular location">
    <subcellularLocation>
        <location evidence="9">Cytoplasm</location>
    </subcellularLocation>
</comment>
<evidence type="ECO:0000256" key="4">
    <source>
        <dbReference type="ARBA" id="ARBA00022723"/>
    </source>
</evidence>
<dbReference type="Pfam" id="PF00316">
    <property type="entry name" value="FBPase"/>
    <property type="match status" value="1"/>
</dbReference>
<dbReference type="GO" id="GO:0006000">
    <property type="term" value="P:fructose metabolic process"/>
    <property type="evidence" value="ECO:0007669"/>
    <property type="project" value="TreeGrafter"/>
</dbReference>
<keyword evidence="5 9" id="KW-0378">Hydrolase</keyword>
<dbReference type="EC" id="3.1.3.11" evidence="9"/>
<proteinExistence type="inferred from homology"/>
<organism evidence="13 14">
    <name type="scientific">Pseudidiomarina indica</name>
    <dbReference type="NCBI Taxonomy" id="1159017"/>
    <lineage>
        <taxon>Bacteria</taxon>
        <taxon>Pseudomonadati</taxon>
        <taxon>Pseudomonadota</taxon>
        <taxon>Gammaproteobacteria</taxon>
        <taxon>Alteromonadales</taxon>
        <taxon>Idiomarinaceae</taxon>
        <taxon>Pseudidiomarina</taxon>
    </lineage>
</organism>
<feature type="binding site" evidence="9">
    <location>
        <position position="106"/>
    </location>
    <ligand>
        <name>Mg(2+)</name>
        <dbReference type="ChEBI" id="CHEBI:18420"/>
        <label>2</label>
    </ligand>
</feature>
<dbReference type="Gene3D" id="3.30.540.10">
    <property type="entry name" value="Fructose-1,6-Bisphosphatase, subunit A, domain 1"/>
    <property type="match status" value="1"/>
</dbReference>
<feature type="binding site" evidence="9">
    <location>
        <position position="103"/>
    </location>
    <ligand>
        <name>Mg(2+)</name>
        <dbReference type="ChEBI" id="CHEBI:18420"/>
        <label>2</label>
    </ligand>
</feature>
<keyword evidence="7 9" id="KW-0119">Carbohydrate metabolism</keyword>
<dbReference type="InterPro" id="IPR044015">
    <property type="entry name" value="FBPase_C_dom"/>
</dbReference>
<feature type="binding site" evidence="9">
    <location>
        <position position="269"/>
    </location>
    <ligand>
        <name>Mg(2+)</name>
        <dbReference type="ChEBI" id="CHEBI:18420"/>
        <label>2</label>
    </ligand>
</feature>
<evidence type="ECO:0000256" key="2">
    <source>
        <dbReference type="ARBA" id="ARBA00010941"/>
    </source>
</evidence>
<feature type="binding site" evidence="9">
    <location>
        <position position="197"/>
    </location>
    <ligand>
        <name>substrate</name>
    </ligand>
</feature>
<dbReference type="InterPro" id="IPR000146">
    <property type="entry name" value="FBPase_class-1"/>
</dbReference>
<feature type="binding site" evidence="9">
    <location>
        <position position="105"/>
    </location>
    <ligand>
        <name>Mg(2+)</name>
        <dbReference type="ChEBI" id="CHEBI:18420"/>
        <label>1</label>
    </ligand>
</feature>
<dbReference type="Pfam" id="PF18913">
    <property type="entry name" value="FBPase_C"/>
    <property type="match status" value="1"/>
</dbReference>
<dbReference type="RefSeq" id="WP_092593611.1">
    <property type="nucleotide sequence ID" value="NZ_FMXN01000010.1"/>
</dbReference>
<dbReference type="OrthoDB" id="9806756at2"/>
<evidence type="ECO:0000256" key="7">
    <source>
        <dbReference type="ARBA" id="ARBA00023277"/>
    </source>
</evidence>
<evidence type="ECO:0000259" key="12">
    <source>
        <dbReference type="Pfam" id="PF18913"/>
    </source>
</evidence>
<comment type="cofactor">
    <cofactor evidence="9">
        <name>Mg(2+)</name>
        <dbReference type="ChEBI" id="CHEBI:18420"/>
    </cofactor>
    <text evidence="9">Binds 2 magnesium ions per subunit.</text>
</comment>
<dbReference type="NCBIfam" id="NF006780">
    <property type="entry name" value="PRK09293.1-4"/>
    <property type="match status" value="1"/>
</dbReference>
<dbReference type="EMBL" id="FMXN01000010">
    <property type="protein sequence ID" value="SDB43895.1"/>
    <property type="molecule type" value="Genomic_DNA"/>
</dbReference>
<evidence type="ECO:0000256" key="8">
    <source>
        <dbReference type="ARBA" id="ARBA00024331"/>
    </source>
</evidence>
<evidence type="ECO:0000313" key="14">
    <source>
        <dbReference type="Proteomes" id="UP000199626"/>
    </source>
</evidence>
<evidence type="ECO:0000256" key="3">
    <source>
        <dbReference type="ARBA" id="ARBA00022490"/>
    </source>
</evidence>
<dbReference type="InterPro" id="IPR033391">
    <property type="entry name" value="FBPase_N"/>
</dbReference>
<evidence type="ECO:0000256" key="5">
    <source>
        <dbReference type="ARBA" id="ARBA00022801"/>
    </source>
</evidence>
<feature type="domain" description="Fructose-1-6-bisphosphatase class I N-terminal" evidence="11">
    <location>
        <begin position="13"/>
        <end position="181"/>
    </location>
</feature>
<dbReference type="FunFam" id="3.40.190.80:FF:000011">
    <property type="entry name" value="Fructose-1,6-bisphosphatase class 1"/>
    <property type="match status" value="1"/>
</dbReference>
<dbReference type="NCBIfam" id="NF006779">
    <property type="entry name" value="PRK09293.1-3"/>
    <property type="match status" value="1"/>
</dbReference>
<accession>A0A1G6DGB8</accession>
<dbReference type="GO" id="GO:0005986">
    <property type="term" value="P:sucrose biosynthetic process"/>
    <property type="evidence" value="ECO:0007669"/>
    <property type="project" value="TreeGrafter"/>
</dbReference>
<keyword evidence="4 9" id="KW-0479">Metal-binding</keyword>
<feature type="binding site" evidence="9">
    <location>
        <position position="103"/>
    </location>
    <ligand>
        <name>Mg(2+)</name>
        <dbReference type="ChEBI" id="CHEBI:18420"/>
        <label>1</label>
    </ligand>
</feature>
<dbReference type="GO" id="GO:0030388">
    <property type="term" value="P:fructose 1,6-bisphosphate metabolic process"/>
    <property type="evidence" value="ECO:0007669"/>
    <property type="project" value="TreeGrafter"/>
</dbReference>
<dbReference type="SUPFAM" id="SSF56655">
    <property type="entry name" value="Carbohydrate phosphatase"/>
    <property type="match status" value="1"/>
</dbReference>
<reference evidence="14" key="1">
    <citation type="submission" date="2016-10" db="EMBL/GenBank/DDBJ databases">
        <authorList>
            <person name="Varghese N."/>
            <person name="Submissions S."/>
        </authorList>
    </citation>
    <scope>NUCLEOTIDE SEQUENCE [LARGE SCALE GENOMIC DNA]</scope>
    <source>
        <strain evidence="14">CGMCC 1.10824</strain>
    </source>
</reference>
<comment type="caution">
    <text evidence="9">Lacks conserved residue(s) required for the propagation of feature annotation.</text>
</comment>
<dbReference type="PIRSF" id="PIRSF000904">
    <property type="entry name" value="FBPtase_SBPase"/>
    <property type="match status" value="1"/>
</dbReference>
<comment type="catalytic activity">
    <reaction evidence="1 9">
        <text>beta-D-fructose 1,6-bisphosphate + H2O = beta-D-fructose 6-phosphate + phosphate</text>
        <dbReference type="Rhea" id="RHEA:11064"/>
        <dbReference type="ChEBI" id="CHEBI:15377"/>
        <dbReference type="ChEBI" id="CHEBI:32966"/>
        <dbReference type="ChEBI" id="CHEBI:43474"/>
        <dbReference type="ChEBI" id="CHEBI:57634"/>
        <dbReference type="EC" id="3.1.3.11"/>
    </reaction>
</comment>
<comment type="pathway">
    <text evidence="8">Carbohydrate biosynthesis.</text>
</comment>
<comment type="similarity">
    <text evidence="2 9 10">Belongs to the FBPase class 1 family.</text>
</comment>
<dbReference type="GO" id="GO:0042132">
    <property type="term" value="F:fructose 1,6-bisphosphate 1-phosphatase activity"/>
    <property type="evidence" value="ECO:0007669"/>
    <property type="project" value="UniProtKB-UniRule"/>
</dbReference>
<dbReference type="PANTHER" id="PTHR11556">
    <property type="entry name" value="FRUCTOSE-1,6-BISPHOSPHATASE-RELATED"/>
    <property type="match status" value="1"/>
</dbReference>
<feature type="binding site" evidence="9">
    <location>
        <position position="84"/>
    </location>
    <ligand>
        <name>Mg(2+)</name>
        <dbReference type="ChEBI" id="CHEBI:18420"/>
        <label>1</label>
    </ligand>
</feature>
<dbReference type="PIRSF" id="PIRSF500210">
    <property type="entry name" value="FBPtase"/>
    <property type="match status" value="1"/>
</dbReference>
<dbReference type="STRING" id="1159017.SAMN02927930_01675"/>
<evidence type="ECO:0000256" key="6">
    <source>
        <dbReference type="ARBA" id="ARBA00022842"/>
    </source>
</evidence>
<comment type="subunit">
    <text evidence="9">Homotetramer.</text>
</comment>